<feature type="domain" description="Initiation factor eIF2 gamma C-terminal" evidence="7">
    <location>
        <begin position="278"/>
        <end position="367"/>
    </location>
</feature>
<dbReference type="Gene3D" id="2.40.30.10">
    <property type="entry name" value="Translation factors"/>
    <property type="match status" value="2"/>
</dbReference>
<dbReference type="AlphaFoldDB" id="A0A835F7T7"/>
<organism evidence="8 9">
    <name type="scientific">Digitaria exilis</name>
    <dbReference type="NCBI Taxonomy" id="1010633"/>
    <lineage>
        <taxon>Eukaryota</taxon>
        <taxon>Viridiplantae</taxon>
        <taxon>Streptophyta</taxon>
        <taxon>Embryophyta</taxon>
        <taxon>Tracheophyta</taxon>
        <taxon>Spermatophyta</taxon>
        <taxon>Magnoliopsida</taxon>
        <taxon>Liliopsida</taxon>
        <taxon>Poales</taxon>
        <taxon>Poaceae</taxon>
        <taxon>PACMAD clade</taxon>
        <taxon>Panicoideae</taxon>
        <taxon>Panicodae</taxon>
        <taxon>Paniceae</taxon>
        <taxon>Anthephorinae</taxon>
        <taxon>Digitaria</taxon>
    </lineage>
</organism>
<evidence type="ECO:0000256" key="3">
    <source>
        <dbReference type="ARBA" id="ARBA00022801"/>
    </source>
</evidence>
<dbReference type="GO" id="GO:0000049">
    <property type="term" value="F:tRNA binding"/>
    <property type="evidence" value="ECO:0007669"/>
    <property type="project" value="InterPro"/>
</dbReference>
<evidence type="ECO:0000259" key="7">
    <source>
        <dbReference type="Pfam" id="PF09173"/>
    </source>
</evidence>
<dbReference type="GO" id="GO:0016787">
    <property type="term" value="F:hydrolase activity"/>
    <property type="evidence" value="ECO:0007669"/>
    <property type="project" value="UniProtKB-KW"/>
</dbReference>
<dbReference type="FunFam" id="2.40.30.10:FF:000009">
    <property type="entry name" value="Eukaryotic translation initiation factor 2 subunit gamma"/>
    <property type="match status" value="1"/>
</dbReference>
<dbReference type="InterPro" id="IPR009001">
    <property type="entry name" value="Transl_elong_EF1A/Init_IF2_C"/>
</dbReference>
<sequence length="380" mass="41480">MARSRGLMEQDQSKLDVTKLHPLTPEVISRQATINIGMAHVVFSLVMSGRFPSVSVYAMLTKFASVPLGMWPMGSLLLSKQSQVYRAYGSGKEDTPLCDVPGFENCRMKLLRHVSFVDCPGTIAQGAPVVPISAQLKYNIDVICEYIVKKIPIPERNFISPPNMIVIRSFDVNKPGSEVDEIKGGVAGGSILKGVLRVNQKIEVRPGIVMKDEHGKLKCTPIYSRIVSLYAEQNELQYAVPGGLIGVGTTMDPTLTRADRLVGQVLGEVGSLPDVYIELEVNFFLLRRLLGVRTTGTERASRVSKLAKGEILMLNIGSMSTGARVVAVKNDLAKLQLTAPVCTSKGEKLALSRRIEKHWRLIGWGTIQAGTTLDVPPCPL</sequence>
<dbReference type="CDD" id="cd15490">
    <property type="entry name" value="eIF2_gamma_III"/>
    <property type="match status" value="1"/>
</dbReference>
<dbReference type="Pfam" id="PF03144">
    <property type="entry name" value="GTP_EFTU_D2"/>
    <property type="match status" value="1"/>
</dbReference>
<dbReference type="GO" id="GO:0005525">
    <property type="term" value="F:GTP binding"/>
    <property type="evidence" value="ECO:0007669"/>
    <property type="project" value="UniProtKB-KW"/>
</dbReference>
<dbReference type="OrthoDB" id="1045173at2759"/>
<dbReference type="InterPro" id="IPR004161">
    <property type="entry name" value="EFTu-like_2"/>
</dbReference>
<evidence type="ECO:0000256" key="2">
    <source>
        <dbReference type="ARBA" id="ARBA00022741"/>
    </source>
</evidence>
<dbReference type="Proteomes" id="UP000636709">
    <property type="component" value="Unassembled WGS sequence"/>
</dbReference>
<feature type="domain" description="Translation elongation factor EFTu-like" evidence="6">
    <location>
        <begin position="184"/>
        <end position="266"/>
    </location>
</feature>
<keyword evidence="1" id="KW-0396">Initiation factor</keyword>
<protein>
    <recommendedName>
        <fullName evidence="10">Protein-synthesizing GTPase</fullName>
    </recommendedName>
</protein>
<keyword evidence="9" id="KW-1185">Reference proteome</keyword>
<gene>
    <name evidence="8" type="ORF">HU200_016828</name>
</gene>
<proteinExistence type="predicted"/>
<evidence type="ECO:0000256" key="5">
    <source>
        <dbReference type="ARBA" id="ARBA00023134"/>
    </source>
</evidence>
<comment type="caution">
    <text evidence="8">The sequence shown here is derived from an EMBL/GenBank/DDBJ whole genome shotgun (WGS) entry which is preliminary data.</text>
</comment>
<keyword evidence="5" id="KW-0342">GTP-binding</keyword>
<accession>A0A835F7T7</accession>
<keyword evidence="2" id="KW-0547">Nucleotide-binding</keyword>
<evidence type="ECO:0000313" key="8">
    <source>
        <dbReference type="EMBL" id="KAF8730953.1"/>
    </source>
</evidence>
<dbReference type="InterPro" id="IPR044127">
    <property type="entry name" value="eIF2g_dom_2"/>
</dbReference>
<evidence type="ECO:0008006" key="10">
    <source>
        <dbReference type="Google" id="ProtNLM"/>
    </source>
</evidence>
<dbReference type="FunFam" id="2.40.30.10:FF:000011">
    <property type="entry name" value="Eukaryotic translation initiation factor 2 subunit gamma"/>
    <property type="match status" value="1"/>
</dbReference>
<dbReference type="GO" id="GO:0003743">
    <property type="term" value="F:translation initiation factor activity"/>
    <property type="evidence" value="ECO:0007669"/>
    <property type="project" value="UniProtKB-KW"/>
</dbReference>
<dbReference type="CDD" id="cd03688">
    <property type="entry name" value="eIF2_gamma_II"/>
    <property type="match status" value="1"/>
</dbReference>
<evidence type="ECO:0000313" key="9">
    <source>
        <dbReference type="Proteomes" id="UP000636709"/>
    </source>
</evidence>
<dbReference type="GO" id="GO:0005850">
    <property type="term" value="C:eukaryotic translation initiation factor 2 complex"/>
    <property type="evidence" value="ECO:0007669"/>
    <property type="project" value="TreeGrafter"/>
</dbReference>
<dbReference type="GO" id="GO:0001731">
    <property type="term" value="P:formation of translation preinitiation complex"/>
    <property type="evidence" value="ECO:0007669"/>
    <property type="project" value="TreeGrafter"/>
</dbReference>
<dbReference type="SUPFAM" id="SSF50447">
    <property type="entry name" value="Translation proteins"/>
    <property type="match status" value="1"/>
</dbReference>
<dbReference type="GO" id="GO:0005829">
    <property type="term" value="C:cytosol"/>
    <property type="evidence" value="ECO:0007669"/>
    <property type="project" value="TreeGrafter"/>
</dbReference>
<dbReference type="EMBL" id="JACEFO010001613">
    <property type="protein sequence ID" value="KAF8730953.1"/>
    <property type="molecule type" value="Genomic_DNA"/>
</dbReference>
<dbReference type="InterPro" id="IPR015256">
    <property type="entry name" value="eIF2g_C"/>
</dbReference>
<evidence type="ECO:0000256" key="4">
    <source>
        <dbReference type="ARBA" id="ARBA00022917"/>
    </source>
</evidence>
<dbReference type="PANTHER" id="PTHR42854:SF3">
    <property type="entry name" value="EUKARYOTIC TRANSLATION INITIATION FACTOR 2 SUBUNIT 3-RELATED"/>
    <property type="match status" value="1"/>
</dbReference>
<evidence type="ECO:0000256" key="1">
    <source>
        <dbReference type="ARBA" id="ARBA00022540"/>
    </source>
</evidence>
<dbReference type="SUPFAM" id="SSF50465">
    <property type="entry name" value="EF-Tu/eEF-1alpha/eIF2-gamma C-terminal domain"/>
    <property type="match status" value="1"/>
</dbReference>
<reference evidence="8" key="1">
    <citation type="submission" date="2020-07" db="EMBL/GenBank/DDBJ databases">
        <title>Genome sequence and genetic diversity analysis of an under-domesticated orphan crop, white fonio (Digitaria exilis).</title>
        <authorList>
            <person name="Bennetzen J.L."/>
            <person name="Chen S."/>
            <person name="Ma X."/>
            <person name="Wang X."/>
            <person name="Yssel A.E.J."/>
            <person name="Chaluvadi S.R."/>
            <person name="Johnson M."/>
            <person name="Gangashetty P."/>
            <person name="Hamidou F."/>
            <person name="Sanogo M.D."/>
            <person name="Zwaenepoel A."/>
            <person name="Wallace J."/>
            <person name="Van De Peer Y."/>
            <person name="Van Deynze A."/>
        </authorList>
    </citation>
    <scope>NUCLEOTIDE SEQUENCE</scope>
    <source>
        <tissue evidence="8">Leaves</tissue>
    </source>
</reference>
<name>A0A835F7T7_9POAL</name>
<dbReference type="PANTHER" id="PTHR42854">
    <property type="entry name" value="EUKARYOTIC TRANSLATION INITIATION FACTOR 2 SUBUNIT 3 FAMILY MEMBER"/>
    <property type="match status" value="1"/>
</dbReference>
<dbReference type="InterPro" id="IPR009000">
    <property type="entry name" value="Transl_B-barrel_sf"/>
</dbReference>
<keyword evidence="3" id="KW-0378">Hydrolase</keyword>
<evidence type="ECO:0000259" key="6">
    <source>
        <dbReference type="Pfam" id="PF03144"/>
    </source>
</evidence>
<keyword evidence="4" id="KW-0648">Protein biosynthesis</keyword>
<dbReference type="InterPro" id="IPR050543">
    <property type="entry name" value="eIF2G"/>
</dbReference>
<dbReference type="Pfam" id="PF09173">
    <property type="entry name" value="eIF2_C"/>
    <property type="match status" value="1"/>
</dbReference>